<reference evidence="2" key="1">
    <citation type="submission" date="2016-06" db="EMBL/GenBank/DDBJ databases">
        <authorList>
            <person name="Van Tyne D."/>
        </authorList>
    </citation>
    <scope>NUCLEOTIDE SEQUENCE</scope>
    <source>
        <strain evidence="2">JM9A</strain>
    </source>
</reference>
<comment type="caution">
    <text evidence="2">The sequence shown here is derived from an EMBL/GenBank/DDBJ whole genome shotgun (WGS) entry which is preliminary data.</text>
</comment>
<dbReference type="EMBL" id="MAEI02000001">
    <property type="protein sequence ID" value="MEO1781726.1"/>
    <property type="molecule type" value="Genomic_DNA"/>
</dbReference>
<sequence length="374" mass="42059">MTKAGKKVLAELTGANAVGPFVSVMLNTHVAHQDVEKDQIKFKNFAKEAKKRFEKKYPDKNWNTYQEKIDAILADQSFWRSGQTSVAIFLSEEQTVVHRMNIPIDDQYYVGDMPYLLGVIKNGQFNYTYYLLALNRDSLKLYFVDNQQVTPVELPEGAPVDVPTALGEELTGGSLNYRTLGSLSGSNKEGVAYHGVSAKDEEVAIDWKNYYQAVDIFLREDFDNPENYPLYLFALPENQTMFKKYAKVPFFSSEVAISASPASLSTQDIAAQIGEVAKQRAEKEIAAYQKLMDKKFMDQLVDIVPAAKEGRISHLFIATSNLVDGFGEDPDTEYDRRQVLNTMADYVVKNGGEVFILDQADAPDEKSLVAILRY</sequence>
<dbReference type="RefSeq" id="WP_161868443.1">
    <property type="nucleotide sequence ID" value="NZ_JAQFAM010000012.1"/>
</dbReference>
<protein>
    <recommendedName>
        <fullName evidence="1">Bacterial archaeo-eukaryotic release factor family 6 domain-containing protein</fullName>
    </recommendedName>
</protein>
<organism evidence="2 3">
    <name type="scientific">Enterococcus diestrammenae</name>
    <dbReference type="NCBI Taxonomy" id="1155073"/>
    <lineage>
        <taxon>Bacteria</taxon>
        <taxon>Bacillati</taxon>
        <taxon>Bacillota</taxon>
        <taxon>Bacilli</taxon>
        <taxon>Lactobacillales</taxon>
        <taxon>Enterococcaceae</taxon>
        <taxon>Enterococcus</taxon>
    </lineage>
</organism>
<dbReference type="InterPro" id="IPR040628">
    <property type="entry name" value="BaeRF_family6"/>
</dbReference>
<proteinExistence type="predicted"/>
<name>A0ABV0F121_9ENTE</name>
<accession>A0ABV0F121</accession>
<keyword evidence="3" id="KW-1185">Reference proteome</keyword>
<evidence type="ECO:0000259" key="1">
    <source>
        <dbReference type="Pfam" id="PF18848"/>
    </source>
</evidence>
<reference evidence="2" key="2">
    <citation type="submission" date="2024-02" db="EMBL/GenBank/DDBJ databases">
        <title>The Genome Sequence of Enterococcus diestrammenae JM9A.</title>
        <authorList>
            <person name="Earl A."/>
            <person name="Manson A."/>
            <person name="Gilmore M."/>
            <person name="Sanders J."/>
            <person name="Shea T."/>
            <person name="Howe W."/>
            <person name="Livny J."/>
            <person name="Cuomo C."/>
            <person name="Neafsey D."/>
            <person name="Birren B."/>
        </authorList>
    </citation>
    <scope>NUCLEOTIDE SEQUENCE</scope>
    <source>
        <strain evidence="2">JM9A</strain>
    </source>
</reference>
<dbReference type="Pfam" id="PF18848">
    <property type="entry name" value="baeRF_family6"/>
    <property type="match status" value="1"/>
</dbReference>
<dbReference type="Proteomes" id="UP001429357">
    <property type="component" value="Unassembled WGS sequence"/>
</dbReference>
<evidence type="ECO:0000313" key="2">
    <source>
        <dbReference type="EMBL" id="MEO1781726.1"/>
    </source>
</evidence>
<feature type="domain" description="Bacterial archaeo-eukaryotic release factor family 6" evidence="1">
    <location>
        <begin position="127"/>
        <end position="278"/>
    </location>
</feature>
<gene>
    <name evidence="2" type="ORF">BAU18_001314</name>
</gene>
<evidence type="ECO:0000313" key="3">
    <source>
        <dbReference type="Proteomes" id="UP001429357"/>
    </source>
</evidence>